<gene>
    <name evidence="2" type="ORF">LQE99_19855</name>
</gene>
<evidence type="ECO:0000259" key="1">
    <source>
        <dbReference type="Pfam" id="PF05076"/>
    </source>
</evidence>
<feature type="domain" description="Suppressor of fused-like" evidence="1">
    <location>
        <begin position="2"/>
        <end position="54"/>
    </location>
</feature>
<organism evidence="2 3">
    <name type="scientific">Amedibacillus hominis</name>
    <dbReference type="NCBI Taxonomy" id="2897776"/>
    <lineage>
        <taxon>Bacteria</taxon>
        <taxon>Bacillati</taxon>
        <taxon>Bacillota</taxon>
        <taxon>Erysipelotrichia</taxon>
        <taxon>Erysipelotrichales</taxon>
        <taxon>Erysipelotrichaceae</taxon>
        <taxon>Amedibacillus</taxon>
    </lineage>
</organism>
<reference evidence="2 3" key="1">
    <citation type="submission" date="2022-02" db="EMBL/GenBank/DDBJ databases">
        <title>Genome of Erysipelotrichaceae sp. nov. NSJ-176 isolated from human feces.</title>
        <authorList>
            <person name="Abdugheni R."/>
        </authorList>
    </citation>
    <scope>NUCLEOTIDE SEQUENCE [LARGE SCALE GENOMIC DNA]</scope>
    <source>
        <strain evidence="2 3">NSJ-176</strain>
    </source>
</reference>
<keyword evidence="3" id="KW-1185">Reference proteome</keyword>
<comment type="caution">
    <text evidence="2">The sequence shown here is derived from an EMBL/GenBank/DDBJ whole genome shotgun (WGS) entry which is preliminary data.</text>
</comment>
<name>A0ABS9RDS9_9FIRM</name>
<dbReference type="InterPro" id="IPR020941">
    <property type="entry name" value="SUFU-like_domain"/>
</dbReference>
<proteinExistence type="predicted"/>
<evidence type="ECO:0000313" key="3">
    <source>
        <dbReference type="Proteomes" id="UP001202402"/>
    </source>
</evidence>
<dbReference type="Proteomes" id="UP001202402">
    <property type="component" value="Unassembled WGS sequence"/>
</dbReference>
<dbReference type="Pfam" id="PF05076">
    <property type="entry name" value="SUFU"/>
    <property type="match status" value="1"/>
</dbReference>
<protein>
    <submittedName>
        <fullName evidence="2">Suppressor of fused domain protein</fullName>
    </submittedName>
</protein>
<sequence length="58" mass="7019">MACCRLSSGKLIRFYQLIPLYDEELQVKMQYESIDALLEKFDDDFSYVVDIHRKHYLK</sequence>
<dbReference type="EMBL" id="JAKVPQ010000021">
    <property type="protein sequence ID" value="MCH4287383.1"/>
    <property type="molecule type" value="Genomic_DNA"/>
</dbReference>
<evidence type="ECO:0000313" key="2">
    <source>
        <dbReference type="EMBL" id="MCH4287383.1"/>
    </source>
</evidence>
<accession>A0ABS9RDS9</accession>